<evidence type="ECO:0000259" key="1">
    <source>
        <dbReference type="PROSITE" id="PS50041"/>
    </source>
</evidence>
<dbReference type="InterPro" id="IPR016186">
    <property type="entry name" value="C-type_lectin-like/link_sf"/>
</dbReference>
<organism evidence="2 3">
    <name type="scientific">Magallana gigas</name>
    <name type="common">Pacific oyster</name>
    <name type="synonym">Crassostrea gigas</name>
    <dbReference type="NCBI Taxonomy" id="29159"/>
    <lineage>
        <taxon>Eukaryota</taxon>
        <taxon>Metazoa</taxon>
        <taxon>Spiralia</taxon>
        <taxon>Lophotrochozoa</taxon>
        <taxon>Mollusca</taxon>
        <taxon>Bivalvia</taxon>
        <taxon>Autobranchia</taxon>
        <taxon>Pteriomorphia</taxon>
        <taxon>Ostreida</taxon>
        <taxon>Ostreoidea</taxon>
        <taxon>Ostreidae</taxon>
        <taxon>Magallana</taxon>
    </lineage>
</organism>
<dbReference type="InterPro" id="IPR016187">
    <property type="entry name" value="CTDL_fold"/>
</dbReference>
<dbReference type="SUPFAM" id="SSF56436">
    <property type="entry name" value="C-type lectin-like"/>
    <property type="match status" value="1"/>
</dbReference>
<dbReference type="AlphaFoldDB" id="A0A8W8J758"/>
<feature type="domain" description="C-type lectin" evidence="1">
    <location>
        <begin position="111"/>
        <end position="223"/>
    </location>
</feature>
<evidence type="ECO:0000313" key="2">
    <source>
        <dbReference type="EnsemblMetazoa" id="G17010.1:cds"/>
    </source>
</evidence>
<keyword evidence="3" id="KW-1185">Reference proteome</keyword>
<dbReference type="SMART" id="SM00034">
    <property type="entry name" value="CLECT"/>
    <property type="match status" value="1"/>
</dbReference>
<dbReference type="Gene3D" id="3.10.100.10">
    <property type="entry name" value="Mannose-Binding Protein A, subunit A"/>
    <property type="match status" value="1"/>
</dbReference>
<name>A0A8W8J758_MAGGI</name>
<dbReference type="PROSITE" id="PS50041">
    <property type="entry name" value="C_TYPE_LECTIN_2"/>
    <property type="match status" value="1"/>
</dbReference>
<proteinExistence type="predicted"/>
<sequence length="233" mass="24987">MYGHISQQQHIGSRRFFSLRRISTAFVLVLLLNSYLPVSHAQVARTLIASTAFALIASNAAGVTQLTTSELVSIAVGAAIILGQSTREDPPNQCALSGYPGYTYEASLSLCYRTVASPLSVTAAEAACAADGSNSQLLRVSSVEVFNFLVQQKQQNSGISSFYIQGKRINGWSPYLYNDGTTITYFNWSTGQPSGVGLYLATASADTRMQTDDGTSPRSYVCAVYPPTSLPAR</sequence>
<reference evidence="2" key="1">
    <citation type="submission" date="2022-08" db="UniProtKB">
        <authorList>
            <consortium name="EnsemblMetazoa"/>
        </authorList>
    </citation>
    <scope>IDENTIFICATION</scope>
    <source>
        <strain evidence="2">05x7-T-G4-1.051#20</strain>
    </source>
</reference>
<dbReference type="CDD" id="cd00037">
    <property type="entry name" value="CLECT"/>
    <property type="match status" value="1"/>
</dbReference>
<protein>
    <recommendedName>
        <fullName evidence="1">C-type lectin domain-containing protein</fullName>
    </recommendedName>
</protein>
<dbReference type="EnsemblMetazoa" id="G17010.1">
    <property type="protein sequence ID" value="G17010.1:cds"/>
    <property type="gene ID" value="G17010"/>
</dbReference>
<dbReference type="Proteomes" id="UP000005408">
    <property type="component" value="Unassembled WGS sequence"/>
</dbReference>
<dbReference type="InterPro" id="IPR001304">
    <property type="entry name" value="C-type_lectin-like"/>
</dbReference>
<evidence type="ECO:0000313" key="3">
    <source>
        <dbReference type="Proteomes" id="UP000005408"/>
    </source>
</evidence>
<accession>A0A8W8J758</accession>